<feature type="domain" description="AB hydrolase-1" evidence="1">
    <location>
        <begin position="92"/>
        <end position="338"/>
    </location>
</feature>
<name>A0A1I6H0U4_9GAMM</name>
<dbReference type="PANTHER" id="PTHR43798">
    <property type="entry name" value="MONOACYLGLYCEROL LIPASE"/>
    <property type="match status" value="1"/>
</dbReference>
<keyword evidence="3" id="KW-1185">Reference proteome</keyword>
<dbReference type="Gene3D" id="3.40.50.1820">
    <property type="entry name" value="alpha/beta hydrolase"/>
    <property type="match status" value="1"/>
</dbReference>
<dbReference type="InterPro" id="IPR029058">
    <property type="entry name" value="AB_hydrolase_fold"/>
</dbReference>
<dbReference type="GO" id="GO:0016020">
    <property type="term" value="C:membrane"/>
    <property type="evidence" value="ECO:0007669"/>
    <property type="project" value="TreeGrafter"/>
</dbReference>
<reference evidence="3" key="1">
    <citation type="submission" date="2016-10" db="EMBL/GenBank/DDBJ databases">
        <authorList>
            <person name="Varghese N."/>
            <person name="Submissions S."/>
        </authorList>
    </citation>
    <scope>NUCLEOTIDE SEQUENCE [LARGE SCALE GENOMIC DNA]</scope>
    <source>
        <strain evidence="3">CGMCC 1.6294</strain>
    </source>
</reference>
<evidence type="ECO:0000313" key="3">
    <source>
        <dbReference type="Proteomes" id="UP000199290"/>
    </source>
</evidence>
<dbReference type="InterPro" id="IPR000073">
    <property type="entry name" value="AB_hydrolase_1"/>
</dbReference>
<dbReference type="AlphaFoldDB" id="A0A1I6H0U4"/>
<organism evidence="2 3">
    <name type="scientific">Marinobacter gudaonensis</name>
    <dbReference type="NCBI Taxonomy" id="375760"/>
    <lineage>
        <taxon>Bacteria</taxon>
        <taxon>Pseudomonadati</taxon>
        <taxon>Pseudomonadota</taxon>
        <taxon>Gammaproteobacteria</taxon>
        <taxon>Pseudomonadales</taxon>
        <taxon>Marinobacteraceae</taxon>
        <taxon>Marinobacter</taxon>
    </lineage>
</organism>
<proteinExistence type="predicted"/>
<dbReference type="Pfam" id="PF12697">
    <property type="entry name" value="Abhydrolase_6"/>
    <property type="match status" value="1"/>
</dbReference>
<dbReference type="EMBL" id="FOYV01000001">
    <property type="protein sequence ID" value="SFR48055.1"/>
    <property type="molecule type" value="Genomic_DNA"/>
</dbReference>
<dbReference type="SUPFAM" id="SSF53474">
    <property type="entry name" value="alpha/beta-Hydrolases"/>
    <property type="match status" value="1"/>
</dbReference>
<dbReference type="GO" id="GO:0047372">
    <property type="term" value="F:monoacylglycerol lipase activity"/>
    <property type="evidence" value="ECO:0007669"/>
    <property type="project" value="TreeGrafter"/>
</dbReference>
<gene>
    <name evidence="2" type="ORF">SAMN04488073_1950</name>
</gene>
<dbReference type="InterPro" id="IPR050266">
    <property type="entry name" value="AB_hydrolase_sf"/>
</dbReference>
<evidence type="ECO:0000313" key="2">
    <source>
        <dbReference type="EMBL" id="SFR48055.1"/>
    </source>
</evidence>
<sequence>MYGQLAEKDHCDCGAGVTERSGYGSLHRFVLQFQPVSNRWEQRMEQVIPNVSGAAAAGRQADTLEGWQHGGKWFSYEGHAIFSRMAGRGEPLVLIHGYPTASWDWNRLWPMLVPHHNVLTLDMLGFGFSDKPADYPYSIQDQADLFQGWIEQLGLSSVHLLAHDYGCSVAQELMAREQEASLPFRIRSVCFLNGALFPEVHNPLLIQKLLRSPLGGLISRGLSRRSFERNFRRLFGTHNPPDRQDMEDFWYLLTYNNGRGILHRLIQFMEERRCHRNRWVSAVQKADQPLRLISGTADPVSGAAMARRYRELVADPDVVCLRNVGHYPHLESPWDVFSAYRDFRQSAAGD</sequence>
<dbReference type="PANTHER" id="PTHR43798:SF33">
    <property type="entry name" value="HYDROLASE, PUTATIVE (AFU_ORTHOLOGUE AFUA_2G14860)-RELATED"/>
    <property type="match status" value="1"/>
</dbReference>
<accession>A0A1I6H0U4</accession>
<dbReference type="GO" id="GO:0046464">
    <property type="term" value="P:acylglycerol catabolic process"/>
    <property type="evidence" value="ECO:0007669"/>
    <property type="project" value="TreeGrafter"/>
</dbReference>
<evidence type="ECO:0000259" key="1">
    <source>
        <dbReference type="Pfam" id="PF12697"/>
    </source>
</evidence>
<dbReference type="STRING" id="375760.SAMN04488073_1950"/>
<dbReference type="Proteomes" id="UP000199290">
    <property type="component" value="Unassembled WGS sequence"/>
</dbReference>
<protein>
    <submittedName>
        <fullName evidence="2">Pimeloyl-ACP methyl ester carboxylesterase</fullName>
    </submittedName>
</protein>